<feature type="region of interest" description="Disordered" evidence="3">
    <location>
        <begin position="163"/>
        <end position="193"/>
    </location>
</feature>
<sequence>MSSVLAQYESFLVAHVSTISSLESTLRSITWILPGRFKDAELASEALSAILNAMSMYHDTLLAKVARSDPKYKPLLPSSAHTRYTRAWCEKDARYKWAGRALELLKFMELLIEMGLRRKVSRQTRWKGVIVLEVMKALLRLVLLRITRRPLISPLIPQREFDPENIPVGSDTSSPTLAASSPPSSIPSTPEHLKNNHVALPLHPLLTPPPPTQSATPVEDFLLPKALTTASVKAPTSLVRPLSGPKEWISEVTYALRPLVYAILLSSGRKGNKALMTALALEFLALNLRRVPTPSSALERSEYARRDRDIIWYLLRGSLWETWTRPRLEGLADKTAHAPFLGIFSAFVKDWIPLIDEYYYYTAP</sequence>
<feature type="compositionally biased region" description="Low complexity" evidence="3">
    <location>
        <begin position="170"/>
        <end position="190"/>
    </location>
</feature>
<dbReference type="EMBL" id="AYKW01000012">
    <property type="protein sequence ID" value="PIL31897.1"/>
    <property type="molecule type" value="Genomic_DNA"/>
</dbReference>
<dbReference type="GO" id="GO:0007031">
    <property type="term" value="P:peroxisome organization"/>
    <property type="evidence" value="ECO:0007669"/>
    <property type="project" value="UniProtKB-KW"/>
</dbReference>
<dbReference type="Pfam" id="PF08610">
    <property type="entry name" value="Pex16"/>
    <property type="match status" value="1"/>
</dbReference>
<evidence type="ECO:0000313" key="5">
    <source>
        <dbReference type="Proteomes" id="UP000230002"/>
    </source>
</evidence>
<gene>
    <name evidence="4" type="ORF">GSI_06601</name>
</gene>
<evidence type="ECO:0000256" key="1">
    <source>
        <dbReference type="ARBA" id="ARBA00009505"/>
    </source>
</evidence>
<dbReference type="GO" id="GO:0005778">
    <property type="term" value="C:peroxisomal membrane"/>
    <property type="evidence" value="ECO:0007669"/>
    <property type="project" value="UniProtKB-SubCell"/>
</dbReference>
<dbReference type="InterPro" id="IPR013919">
    <property type="entry name" value="Pex16"/>
</dbReference>
<proteinExistence type="inferred from homology"/>
<comment type="subcellular location">
    <subcellularLocation>
        <location evidence="2">Peroxisome membrane</location>
    </subcellularLocation>
</comment>
<evidence type="ECO:0000256" key="3">
    <source>
        <dbReference type="SAM" id="MobiDB-lite"/>
    </source>
</evidence>
<keyword evidence="5" id="KW-1185">Reference proteome</keyword>
<keyword evidence="2" id="KW-0576">Peroxisome</keyword>
<reference evidence="4 5" key="1">
    <citation type="journal article" date="2015" name="Sci. Rep.">
        <title>Chromosome-level genome map provides insights into diverse defense mechanisms in the medicinal fungus Ganoderma sinense.</title>
        <authorList>
            <person name="Zhu Y."/>
            <person name="Xu J."/>
            <person name="Sun C."/>
            <person name="Zhou S."/>
            <person name="Xu H."/>
            <person name="Nelson D.R."/>
            <person name="Qian J."/>
            <person name="Song J."/>
            <person name="Luo H."/>
            <person name="Xiang L."/>
            <person name="Li Y."/>
            <person name="Xu Z."/>
            <person name="Ji A."/>
            <person name="Wang L."/>
            <person name="Lu S."/>
            <person name="Hayward A."/>
            <person name="Sun W."/>
            <person name="Li X."/>
            <person name="Schwartz D.C."/>
            <person name="Wang Y."/>
            <person name="Chen S."/>
        </authorList>
    </citation>
    <scope>NUCLEOTIDE SEQUENCE [LARGE SCALE GENOMIC DNA]</scope>
    <source>
        <strain evidence="4 5">ZZ0214-1</strain>
    </source>
</reference>
<dbReference type="AlphaFoldDB" id="A0A2G8SDU5"/>
<comment type="caution">
    <text evidence="4">The sequence shown here is derived from an EMBL/GenBank/DDBJ whole genome shotgun (WGS) entry which is preliminary data.</text>
</comment>
<evidence type="ECO:0000256" key="2">
    <source>
        <dbReference type="RuleBase" id="RU365003"/>
    </source>
</evidence>
<name>A0A2G8SDU5_9APHY</name>
<accession>A0A2G8SDU5</accession>
<organism evidence="4 5">
    <name type="scientific">Ganoderma sinense ZZ0214-1</name>
    <dbReference type="NCBI Taxonomy" id="1077348"/>
    <lineage>
        <taxon>Eukaryota</taxon>
        <taxon>Fungi</taxon>
        <taxon>Dikarya</taxon>
        <taxon>Basidiomycota</taxon>
        <taxon>Agaricomycotina</taxon>
        <taxon>Agaricomycetes</taxon>
        <taxon>Polyporales</taxon>
        <taxon>Polyporaceae</taxon>
        <taxon>Ganoderma</taxon>
    </lineage>
</organism>
<dbReference type="OrthoDB" id="2021143at2759"/>
<dbReference type="PANTHER" id="PTHR13299:SF0">
    <property type="entry name" value="PEROXISOMAL MEMBRANE PROTEIN PEX16"/>
    <property type="match status" value="1"/>
</dbReference>
<comment type="similarity">
    <text evidence="1 2">Belongs to the peroxin-16 family.</text>
</comment>
<protein>
    <recommendedName>
        <fullName evidence="2">Peroxisomal membrane protein PEX16</fullName>
    </recommendedName>
</protein>
<keyword evidence="2" id="KW-0962">Peroxisome biogenesis</keyword>
<dbReference type="STRING" id="1077348.A0A2G8SDU5"/>
<dbReference type="Proteomes" id="UP000230002">
    <property type="component" value="Unassembled WGS sequence"/>
</dbReference>
<evidence type="ECO:0000313" key="4">
    <source>
        <dbReference type="EMBL" id="PIL31897.1"/>
    </source>
</evidence>
<dbReference type="PANTHER" id="PTHR13299">
    <property type="entry name" value="PEROXISOMAL MEMBRANE PROTEIN PEX16"/>
    <property type="match status" value="1"/>
</dbReference>